<keyword evidence="1" id="KW-0862">Zinc</keyword>
<evidence type="ECO:0000313" key="5">
    <source>
        <dbReference type="Proteomes" id="UP001140217"/>
    </source>
</evidence>
<feature type="compositionally biased region" description="Low complexity" evidence="2">
    <location>
        <begin position="209"/>
        <end position="230"/>
    </location>
</feature>
<dbReference type="GO" id="GO:0008270">
    <property type="term" value="F:zinc ion binding"/>
    <property type="evidence" value="ECO:0007669"/>
    <property type="project" value="UniProtKB-KW"/>
</dbReference>
<keyword evidence="1" id="KW-0863">Zinc-finger</keyword>
<dbReference type="InterPro" id="IPR001878">
    <property type="entry name" value="Znf_CCHC"/>
</dbReference>
<dbReference type="OrthoDB" id="5371740at2759"/>
<feature type="compositionally biased region" description="Gly residues" evidence="2">
    <location>
        <begin position="60"/>
        <end position="70"/>
    </location>
</feature>
<evidence type="ECO:0000259" key="3">
    <source>
        <dbReference type="PROSITE" id="PS50158"/>
    </source>
</evidence>
<dbReference type="Gene3D" id="4.10.60.10">
    <property type="entry name" value="Zinc finger, CCHC-type"/>
    <property type="match status" value="1"/>
</dbReference>
<dbReference type="AlphaFoldDB" id="A0A9W8LEW5"/>
<feature type="domain" description="CCHC-type" evidence="3">
    <location>
        <begin position="396"/>
        <end position="410"/>
    </location>
</feature>
<organism evidence="4 5">
    <name type="scientific">Coemansia javaensis</name>
    <dbReference type="NCBI Taxonomy" id="2761396"/>
    <lineage>
        <taxon>Eukaryota</taxon>
        <taxon>Fungi</taxon>
        <taxon>Fungi incertae sedis</taxon>
        <taxon>Zoopagomycota</taxon>
        <taxon>Kickxellomycotina</taxon>
        <taxon>Kickxellomycetes</taxon>
        <taxon>Kickxellales</taxon>
        <taxon>Kickxellaceae</taxon>
        <taxon>Coemansia</taxon>
    </lineage>
</organism>
<reference evidence="4" key="1">
    <citation type="submission" date="2022-07" db="EMBL/GenBank/DDBJ databases">
        <title>Phylogenomic reconstructions and comparative analyses of Kickxellomycotina fungi.</title>
        <authorList>
            <person name="Reynolds N.K."/>
            <person name="Stajich J.E."/>
            <person name="Barry K."/>
            <person name="Grigoriev I.V."/>
            <person name="Crous P."/>
            <person name="Smith M.E."/>
        </authorList>
    </citation>
    <scope>NUCLEOTIDE SEQUENCE</scope>
    <source>
        <strain evidence="4">NBRC 105414</strain>
    </source>
</reference>
<dbReference type="GO" id="GO:0003676">
    <property type="term" value="F:nucleic acid binding"/>
    <property type="evidence" value="ECO:0007669"/>
    <property type="project" value="InterPro"/>
</dbReference>
<feature type="region of interest" description="Disordered" evidence="2">
    <location>
        <begin position="200"/>
        <end position="280"/>
    </location>
</feature>
<evidence type="ECO:0000256" key="1">
    <source>
        <dbReference type="PROSITE-ProRule" id="PRU00047"/>
    </source>
</evidence>
<feature type="region of interest" description="Disordered" evidence="2">
    <location>
        <begin position="312"/>
        <end position="363"/>
    </location>
</feature>
<dbReference type="InterPro" id="IPR036875">
    <property type="entry name" value="Znf_CCHC_sf"/>
</dbReference>
<dbReference type="PROSITE" id="PS50158">
    <property type="entry name" value="ZF_CCHC"/>
    <property type="match status" value="1"/>
</dbReference>
<feature type="compositionally biased region" description="Low complexity" evidence="2">
    <location>
        <begin position="496"/>
        <end position="505"/>
    </location>
</feature>
<sequence>MDDEGPAFLPFSGLPDESVYDFVNNVDALRRHFKWSNQVTYCYARTMLKGSARKIVQSARGGGGGGGSGGASSEQRSKALGDEAIDPNSWANLRAALVFEFSDKFGRERAMLQLVTMRQQAGESGSEYTQRFVQAAAALADGHHHQRPLDSALAAMLFAAGLRCEKTRWELLLRRPDTIDKAVGYVAPDQLYKAAKLAAQLQPPPPPATGAVTPADAGSGLSPASEASAPPASPGEPEPKPEPGVEAEAGAEEPVSALPGSTANGASFALDDDGWVPPRLPDAQQRRLHRRNMAAHMRAAVVPAGGAEDDRAWGARQAATVPAELEGRGRGGSSGSGSGSSSSAGGRAPSPGGAGSETDDQTRSAAELNCLADQLESLTAMLRTQSDARKRRPRLCYRCRQKGHVASDCPLPPEMSVPNLQARERMGLTAGAMTLPRSATLSGIASSGSWRAAASPAAATVSYSGGGGRGGPRQQQPPQRPHAQTWGRNTASPQSTATTTTTTTK</sequence>
<accession>A0A9W8LEW5</accession>
<keyword evidence="5" id="KW-1185">Reference proteome</keyword>
<evidence type="ECO:0000256" key="2">
    <source>
        <dbReference type="SAM" id="MobiDB-lite"/>
    </source>
</evidence>
<keyword evidence="1" id="KW-0479">Metal-binding</keyword>
<gene>
    <name evidence="4" type="ORF">H4R18_005916</name>
</gene>
<name>A0A9W8LEW5_9FUNG</name>
<dbReference type="Proteomes" id="UP001140217">
    <property type="component" value="Unassembled WGS sequence"/>
</dbReference>
<dbReference type="SUPFAM" id="SSF57756">
    <property type="entry name" value="Retrovirus zinc finger-like domains"/>
    <property type="match status" value="1"/>
</dbReference>
<protein>
    <recommendedName>
        <fullName evidence="3">CCHC-type domain-containing protein</fullName>
    </recommendedName>
</protein>
<proteinExistence type="predicted"/>
<feature type="compositionally biased region" description="Low complexity" evidence="2">
    <location>
        <begin position="339"/>
        <end position="351"/>
    </location>
</feature>
<feature type="compositionally biased region" description="Polar residues" evidence="2">
    <location>
        <begin position="486"/>
        <end position="495"/>
    </location>
</feature>
<dbReference type="EMBL" id="JANBUL010000409">
    <property type="protein sequence ID" value="KAJ2775839.1"/>
    <property type="molecule type" value="Genomic_DNA"/>
</dbReference>
<feature type="compositionally biased region" description="Low complexity" evidence="2">
    <location>
        <begin position="244"/>
        <end position="257"/>
    </location>
</feature>
<feature type="region of interest" description="Disordered" evidence="2">
    <location>
        <begin position="58"/>
        <end position="78"/>
    </location>
</feature>
<dbReference type="Pfam" id="PF00098">
    <property type="entry name" value="zf-CCHC"/>
    <property type="match status" value="1"/>
</dbReference>
<dbReference type="SMART" id="SM00343">
    <property type="entry name" value="ZnF_C2HC"/>
    <property type="match status" value="1"/>
</dbReference>
<comment type="caution">
    <text evidence="4">The sequence shown here is derived from an EMBL/GenBank/DDBJ whole genome shotgun (WGS) entry which is preliminary data.</text>
</comment>
<feature type="region of interest" description="Disordered" evidence="2">
    <location>
        <begin position="460"/>
        <end position="505"/>
    </location>
</feature>
<evidence type="ECO:0000313" key="4">
    <source>
        <dbReference type="EMBL" id="KAJ2775839.1"/>
    </source>
</evidence>